<dbReference type="Proteomes" id="UP001055429">
    <property type="component" value="Chromosome"/>
</dbReference>
<keyword evidence="2" id="KW-1185">Reference proteome</keyword>
<dbReference type="RefSeq" id="WP_249749604.1">
    <property type="nucleotide sequence ID" value="NZ_CP097298.1"/>
</dbReference>
<name>A0ABY4SKB2_9CAUL</name>
<evidence type="ECO:0000313" key="2">
    <source>
        <dbReference type="Proteomes" id="UP001055429"/>
    </source>
</evidence>
<reference evidence="1" key="1">
    <citation type="submission" date="2022-05" db="EMBL/GenBank/DDBJ databases">
        <title>Brevundimonas albigilva TT17 genome sequence.</title>
        <authorList>
            <person name="Lee K."/>
            <person name="Son H."/>
        </authorList>
    </citation>
    <scope>NUCLEOTIDE SEQUENCE</scope>
    <source>
        <strain evidence="1">TT17</strain>
    </source>
</reference>
<proteinExistence type="predicted"/>
<evidence type="ECO:0000313" key="1">
    <source>
        <dbReference type="EMBL" id="URI14699.1"/>
    </source>
</evidence>
<evidence type="ECO:0008006" key="3">
    <source>
        <dbReference type="Google" id="ProtNLM"/>
    </source>
</evidence>
<dbReference type="EMBL" id="CP097649">
    <property type="protein sequence ID" value="URI14699.1"/>
    <property type="molecule type" value="Genomic_DNA"/>
</dbReference>
<organism evidence="1 2">
    <name type="scientific">Brevundimonas albigilva</name>
    <dbReference type="NCBI Taxonomy" id="1312364"/>
    <lineage>
        <taxon>Bacteria</taxon>
        <taxon>Pseudomonadati</taxon>
        <taxon>Pseudomonadota</taxon>
        <taxon>Alphaproteobacteria</taxon>
        <taxon>Caulobacterales</taxon>
        <taxon>Caulobacteraceae</taxon>
        <taxon>Brevundimonas</taxon>
    </lineage>
</organism>
<sequence>MNKIVSNDEWLTALAAKVDEEGPQAVPVEGRGRYMLLSEAEFRRLSERKPTFKEWLLTGPRLDDVEIERDRRPARDFSF</sequence>
<protein>
    <recommendedName>
        <fullName evidence="3">Antitoxin</fullName>
    </recommendedName>
</protein>
<gene>
    <name evidence="1" type="ORF">M8231_12895</name>
</gene>
<accession>A0ABY4SKB2</accession>